<dbReference type="Pfam" id="PF06289">
    <property type="entry name" value="FlbD"/>
    <property type="match status" value="1"/>
</dbReference>
<gene>
    <name evidence="1" type="ORF">H8S37_10480</name>
</gene>
<evidence type="ECO:0000313" key="1">
    <source>
        <dbReference type="EMBL" id="MBC5689342.1"/>
    </source>
</evidence>
<dbReference type="EMBL" id="JACOPF010000002">
    <property type="protein sequence ID" value="MBC5689342.1"/>
    <property type="molecule type" value="Genomic_DNA"/>
</dbReference>
<accession>A0A923RSH9</accession>
<comment type="caution">
    <text evidence="1">The sequence shown here is derived from an EMBL/GenBank/DDBJ whole genome shotgun (WGS) entry which is preliminary data.</text>
</comment>
<keyword evidence="1" id="KW-0969">Cilium</keyword>
<dbReference type="PANTHER" id="PTHR39185">
    <property type="entry name" value="SWARMING MOTILITY PROTEIN SWRD"/>
    <property type="match status" value="1"/>
</dbReference>
<dbReference type="PANTHER" id="PTHR39185:SF1">
    <property type="entry name" value="SWARMING MOTILITY PROTEIN SWRD"/>
    <property type="match status" value="1"/>
</dbReference>
<evidence type="ECO:0000313" key="2">
    <source>
        <dbReference type="Proteomes" id="UP000652477"/>
    </source>
</evidence>
<organism evidence="1 2">
    <name type="scientific">Mediterraneibacter hominis</name>
    <dbReference type="NCBI Taxonomy" id="2763054"/>
    <lineage>
        <taxon>Bacteria</taxon>
        <taxon>Bacillati</taxon>
        <taxon>Bacillota</taxon>
        <taxon>Clostridia</taxon>
        <taxon>Lachnospirales</taxon>
        <taxon>Lachnospiraceae</taxon>
        <taxon>Mediterraneibacter</taxon>
    </lineage>
</organism>
<proteinExistence type="predicted"/>
<dbReference type="RefSeq" id="WP_186876014.1">
    <property type="nucleotide sequence ID" value="NZ_JACOPF010000002.1"/>
</dbReference>
<dbReference type="InterPro" id="IPR009384">
    <property type="entry name" value="SwrD-like"/>
</dbReference>
<keyword evidence="2" id="KW-1185">Reference proteome</keyword>
<keyword evidence="1" id="KW-0966">Cell projection</keyword>
<reference evidence="1" key="1">
    <citation type="submission" date="2020-08" db="EMBL/GenBank/DDBJ databases">
        <title>Genome public.</title>
        <authorList>
            <person name="Liu C."/>
            <person name="Sun Q."/>
        </authorList>
    </citation>
    <scope>NUCLEOTIDE SEQUENCE</scope>
    <source>
        <strain evidence="1">NSJ-55</strain>
    </source>
</reference>
<dbReference type="AlphaFoldDB" id="A0A923RSH9"/>
<keyword evidence="1" id="KW-0282">Flagellum</keyword>
<sequence length="66" mass="7801">MVEFTKLNGSSILINPFQIEYVELIPDSKIIMMNGRFHIVKEGKEEIIERITQYRKEICRMADLEV</sequence>
<dbReference type="Proteomes" id="UP000652477">
    <property type="component" value="Unassembled WGS sequence"/>
</dbReference>
<name>A0A923RSH9_9FIRM</name>
<protein>
    <submittedName>
        <fullName evidence="1">Flagellar FlbD family protein</fullName>
    </submittedName>
</protein>